<dbReference type="GO" id="GO:0032049">
    <property type="term" value="P:cardiolipin biosynthetic process"/>
    <property type="evidence" value="ECO:0007669"/>
    <property type="project" value="UniProtKB-ARBA"/>
</dbReference>
<organism evidence="2 3">
    <name type="scientific">Fictibacillus macauensis ZFHKF-1</name>
    <dbReference type="NCBI Taxonomy" id="1196324"/>
    <lineage>
        <taxon>Bacteria</taxon>
        <taxon>Bacillati</taxon>
        <taxon>Bacillota</taxon>
        <taxon>Bacilli</taxon>
        <taxon>Bacillales</taxon>
        <taxon>Fictibacillaceae</taxon>
        <taxon>Fictibacillus</taxon>
    </lineage>
</organism>
<dbReference type="PANTHER" id="PTHR21248">
    <property type="entry name" value="CARDIOLIPIN SYNTHASE"/>
    <property type="match status" value="1"/>
</dbReference>
<name>I8J3A9_9BACL</name>
<dbReference type="AlphaFoldDB" id="I8J3A9"/>
<dbReference type="eggNOG" id="COG1502">
    <property type="taxonomic scope" value="Bacteria"/>
</dbReference>
<evidence type="ECO:0000313" key="2">
    <source>
        <dbReference type="EMBL" id="EIT86246.1"/>
    </source>
</evidence>
<protein>
    <submittedName>
        <fullName evidence="2">Phospholipase D/transphosphatidylase</fullName>
    </submittedName>
</protein>
<dbReference type="SMART" id="SM00155">
    <property type="entry name" value="PLDc"/>
    <property type="match status" value="2"/>
</dbReference>
<feature type="domain" description="PLD phosphodiesterase" evidence="1">
    <location>
        <begin position="143"/>
        <end position="170"/>
    </location>
</feature>
<dbReference type="InterPro" id="IPR025202">
    <property type="entry name" value="PLD-like_dom"/>
</dbReference>
<accession>I8J3A9</accession>
<dbReference type="CDD" id="cd09110">
    <property type="entry name" value="PLDc_CLS_1"/>
    <property type="match status" value="1"/>
</dbReference>
<evidence type="ECO:0000259" key="1">
    <source>
        <dbReference type="PROSITE" id="PS50035"/>
    </source>
</evidence>
<comment type="caution">
    <text evidence="2">The sequence shown here is derived from an EMBL/GenBank/DDBJ whole genome shotgun (WGS) entry which is preliminary data.</text>
</comment>
<dbReference type="RefSeq" id="WP_007201415.1">
    <property type="nucleotide sequence ID" value="NZ_AKKV01000022.1"/>
</dbReference>
<dbReference type="PANTHER" id="PTHR21248:SF7">
    <property type="entry name" value="MINOR CARDIOLIPIN SYNTHASE CLSB"/>
    <property type="match status" value="1"/>
</dbReference>
<dbReference type="OrthoDB" id="9762009at2"/>
<reference evidence="2 3" key="1">
    <citation type="journal article" date="2012" name="J. Bacteriol.">
        <title>Genome of Bacillus macauensis ZFHKF-1, a Long-Chain-Forming Bacterium.</title>
        <authorList>
            <person name="Cai L."/>
            <person name="Zhang T."/>
        </authorList>
    </citation>
    <scope>NUCLEOTIDE SEQUENCE [LARGE SCALE GENOMIC DNA]</scope>
    <source>
        <strain evidence="2 3">ZFHKF-1</strain>
    </source>
</reference>
<dbReference type="Proteomes" id="UP000004080">
    <property type="component" value="Unassembled WGS sequence"/>
</dbReference>
<keyword evidence="3" id="KW-1185">Reference proteome</keyword>
<sequence>MVLWIVGIIGILLLLCLWWLFVSYQQGYRLHLQHQHWYRYPKRTGTLQLFNDGYELYERLFHDLKEATATIEVQFFSACTDRICMEFYELIKGKAAEGVAVRLLLDWYGAKKVTAAVVADLQAHGVLVAFSNRPTWPYVLFTALTRNHRKITVIDGVIGYVGGFNLGEECLGHSPKLGYWRDYHLRITGQAVNDLRHRFYRDWQSHHPDKTIFTPVAPALSAGYAMRLESTNGAHLHDAFASLIRQAQKELVICSPYFIPGKELTDSLKAALARGVRVSLLLPMKADYQLVQDASFRYLKELLPAGLNVYRFYEGFCHGKVIIVDDTICDIGSGNFNKRSFYLNDEMNCFITTPSFIRKVKATIEEDLHRSEPFTLQDLKQRPLMGRIFREPLARMIEKFL</sequence>
<dbReference type="PATRIC" id="fig|1196324.3.peg.1344"/>
<dbReference type="SUPFAM" id="SSF56024">
    <property type="entry name" value="Phospholipase D/nuclease"/>
    <property type="match status" value="2"/>
</dbReference>
<dbReference type="PROSITE" id="PS50035">
    <property type="entry name" value="PLD"/>
    <property type="match status" value="2"/>
</dbReference>
<dbReference type="STRING" id="1196324.A374_06591"/>
<feature type="domain" description="PLD phosphodiesterase" evidence="1">
    <location>
        <begin position="313"/>
        <end position="340"/>
    </location>
</feature>
<dbReference type="Gene3D" id="3.30.870.10">
    <property type="entry name" value="Endonuclease Chain A"/>
    <property type="match status" value="2"/>
</dbReference>
<dbReference type="InterPro" id="IPR001736">
    <property type="entry name" value="PLipase_D/transphosphatidylase"/>
</dbReference>
<dbReference type="GO" id="GO:0030572">
    <property type="term" value="F:phosphatidyltransferase activity"/>
    <property type="evidence" value="ECO:0007669"/>
    <property type="project" value="UniProtKB-ARBA"/>
</dbReference>
<proteinExistence type="predicted"/>
<evidence type="ECO:0000313" key="3">
    <source>
        <dbReference type="Proteomes" id="UP000004080"/>
    </source>
</evidence>
<gene>
    <name evidence="2" type="ORF">A374_06591</name>
</gene>
<dbReference type="Pfam" id="PF13091">
    <property type="entry name" value="PLDc_2"/>
    <property type="match status" value="2"/>
</dbReference>
<dbReference type="EMBL" id="AKKV01000022">
    <property type="protein sequence ID" value="EIT86246.1"/>
    <property type="molecule type" value="Genomic_DNA"/>
</dbReference>
<dbReference type="CDD" id="cd09112">
    <property type="entry name" value="PLDc_CLS_2"/>
    <property type="match status" value="1"/>
</dbReference>